<reference evidence="2 3" key="1">
    <citation type="journal article" date="2009" name="Nature">
        <title>The Sorghum bicolor genome and the diversification of grasses.</title>
        <authorList>
            <person name="Paterson A.H."/>
            <person name="Bowers J.E."/>
            <person name="Bruggmann R."/>
            <person name="Dubchak I."/>
            <person name="Grimwood J."/>
            <person name="Gundlach H."/>
            <person name="Haberer G."/>
            <person name="Hellsten U."/>
            <person name="Mitros T."/>
            <person name="Poliakov A."/>
            <person name="Schmutz J."/>
            <person name="Spannagl M."/>
            <person name="Tang H."/>
            <person name="Wang X."/>
            <person name="Wicker T."/>
            <person name="Bharti A.K."/>
            <person name="Chapman J."/>
            <person name="Feltus F.A."/>
            <person name="Gowik U."/>
            <person name="Grigoriev I.V."/>
            <person name="Lyons E."/>
            <person name="Maher C.A."/>
            <person name="Martis M."/>
            <person name="Narechania A."/>
            <person name="Otillar R.P."/>
            <person name="Penning B.W."/>
            <person name="Salamov A.A."/>
            <person name="Wang Y."/>
            <person name="Zhang L."/>
            <person name="Carpita N.C."/>
            <person name="Freeling M."/>
            <person name="Gingle A.R."/>
            <person name="Hash C.T."/>
            <person name="Keller B."/>
            <person name="Klein P."/>
            <person name="Kresovich S."/>
            <person name="McCann M.C."/>
            <person name="Ming R."/>
            <person name="Peterson D.G."/>
            <person name="Mehboob-ur-Rahman"/>
            <person name="Ware D."/>
            <person name="Westhoff P."/>
            <person name="Mayer K.F."/>
            <person name="Messing J."/>
            <person name="Rokhsar D.S."/>
        </authorList>
    </citation>
    <scope>NUCLEOTIDE SEQUENCE [LARGE SCALE GENOMIC DNA]</scope>
    <source>
        <strain evidence="3">cv. BTx623</strain>
    </source>
</reference>
<organism evidence="2 3">
    <name type="scientific">Sorghum bicolor</name>
    <name type="common">Sorghum</name>
    <name type="synonym">Sorghum vulgare</name>
    <dbReference type="NCBI Taxonomy" id="4558"/>
    <lineage>
        <taxon>Eukaryota</taxon>
        <taxon>Viridiplantae</taxon>
        <taxon>Streptophyta</taxon>
        <taxon>Embryophyta</taxon>
        <taxon>Tracheophyta</taxon>
        <taxon>Spermatophyta</taxon>
        <taxon>Magnoliopsida</taxon>
        <taxon>Liliopsida</taxon>
        <taxon>Poales</taxon>
        <taxon>Poaceae</taxon>
        <taxon>PACMAD clade</taxon>
        <taxon>Panicoideae</taxon>
        <taxon>Andropogonodae</taxon>
        <taxon>Andropogoneae</taxon>
        <taxon>Sorghinae</taxon>
        <taxon>Sorghum</taxon>
    </lineage>
</organism>
<dbReference type="EMBL" id="CM000763">
    <property type="protein sequence ID" value="OQU86014.1"/>
    <property type="molecule type" value="Genomic_DNA"/>
</dbReference>
<dbReference type="Proteomes" id="UP000000768">
    <property type="component" value="Chromosome 4"/>
</dbReference>
<proteinExistence type="predicted"/>
<evidence type="ECO:0000256" key="1">
    <source>
        <dbReference type="SAM" id="MobiDB-lite"/>
    </source>
</evidence>
<accession>A0A1Z5RQK5</accession>
<evidence type="ECO:0000313" key="3">
    <source>
        <dbReference type="Proteomes" id="UP000000768"/>
    </source>
</evidence>
<feature type="region of interest" description="Disordered" evidence="1">
    <location>
        <begin position="150"/>
        <end position="169"/>
    </location>
</feature>
<dbReference type="Gramene" id="OQU86014">
    <property type="protein sequence ID" value="OQU86014"/>
    <property type="gene ID" value="SORBI_3004G355401"/>
</dbReference>
<evidence type="ECO:0000313" key="2">
    <source>
        <dbReference type="EMBL" id="OQU86014.1"/>
    </source>
</evidence>
<reference evidence="3" key="2">
    <citation type="journal article" date="2018" name="Plant J.">
        <title>The Sorghum bicolor reference genome: improved assembly, gene annotations, a transcriptome atlas, and signatures of genome organization.</title>
        <authorList>
            <person name="McCormick R.F."/>
            <person name="Truong S.K."/>
            <person name="Sreedasyam A."/>
            <person name="Jenkins J."/>
            <person name="Shu S."/>
            <person name="Sims D."/>
            <person name="Kennedy M."/>
            <person name="Amirebrahimi M."/>
            <person name="Weers B.D."/>
            <person name="McKinley B."/>
            <person name="Mattison A."/>
            <person name="Morishige D.T."/>
            <person name="Grimwood J."/>
            <person name="Schmutz J."/>
            <person name="Mullet J.E."/>
        </authorList>
    </citation>
    <scope>NUCLEOTIDE SEQUENCE [LARGE SCALE GENOMIC DNA]</scope>
    <source>
        <strain evidence="3">cv. BTx623</strain>
    </source>
</reference>
<gene>
    <name evidence="2" type="ORF">SORBI_3004G355401</name>
</gene>
<sequence>MCLRCPFLASQAWLSSVRTSRHLLNCRVHLLPPPRMPCSDAACPTAPPLRAIDAARPISTAPHAPRCLSPEVTCSSYSRGGPVLQLRLAPDSGSPSVAENAGEIPCLTLHGQAVLRAPLLQVLCSTRHSGPLRRTTDRAAGLRGLQEGAAAAGVPVGEEDGNRADPAAAQGEAVGFTRVAGRAYRVL</sequence>
<dbReference type="AlphaFoldDB" id="A0A1Z5RQK5"/>
<keyword evidence="3" id="KW-1185">Reference proteome</keyword>
<protein>
    <submittedName>
        <fullName evidence="2">Uncharacterized protein</fullName>
    </submittedName>
</protein>
<dbReference type="InParanoid" id="A0A1Z5RQK5"/>
<name>A0A1Z5RQK5_SORBI</name>